<reference evidence="2 3" key="1">
    <citation type="submission" date="2018-04" db="EMBL/GenBank/DDBJ databases">
        <title>Pedobacter chongqingensis sp. nov., isolated from a rottenly hemp rope.</title>
        <authorList>
            <person name="Cai Y."/>
        </authorList>
    </citation>
    <scope>NUCLEOTIDE SEQUENCE [LARGE SCALE GENOMIC DNA]</scope>
    <source>
        <strain evidence="2 3">FJ4-8</strain>
    </source>
</reference>
<sequence>MLPEFKTIYDLVKRFPDERSCHQYLASRRWNGYMTCPHEGCEGDECYVFKDGIRYKCKSCNRIYTARTGTVFESSKIPLARWFIAIYLIMHKRGISSVQLAKDIGVTQKTAWFVLHRLRSVLANEPAEQLSGVVEIDETFVGGKSRFRHKDKRVKYNPGRGWIDKTPVLGMLQRGGKVKASVIPNVLMLTIQKQMLIHVRGGSDVMGDGFNGYRALNKHYELQCCDHGKGIYGIGEVHTNGIENFWSHFKRHIGGTHIKVSRKHLDKYVQESVFRYNYRNLGIQEQFETIVSNMGCRLKYKDLIA</sequence>
<proteinExistence type="predicted"/>
<name>A0A2U2PKX2_9SPHI</name>
<dbReference type="EMBL" id="QEAS01000002">
    <property type="protein sequence ID" value="PWG82055.1"/>
    <property type="molecule type" value="Genomic_DNA"/>
</dbReference>
<dbReference type="InterPro" id="IPR053164">
    <property type="entry name" value="IS1016-like_transposase"/>
</dbReference>
<keyword evidence="3" id="KW-1185">Reference proteome</keyword>
<dbReference type="InterPro" id="IPR024442">
    <property type="entry name" value="Transposase_Zn_ribbon"/>
</dbReference>
<evidence type="ECO:0000313" key="2">
    <source>
        <dbReference type="EMBL" id="PWG82055.1"/>
    </source>
</evidence>
<dbReference type="PANTHER" id="PTHR47163">
    <property type="entry name" value="DDE_TNP_IS1595 DOMAIN-CONTAINING PROTEIN"/>
    <property type="match status" value="1"/>
</dbReference>
<dbReference type="Proteomes" id="UP000245647">
    <property type="component" value="Unassembled WGS sequence"/>
</dbReference>
<feature type="domain" description="ISXO2-like transposase" evidence="1">
    <location>
        <begin position="129"/>
        <end position="277"/>
    </location>
</feature>
<dbReference type="NCBIfam" id="NF033547">
    <property type="entry name" value="transpos_IS1595"/>
    <property type="match status" value="1"/>
</dbReference>
<dbReference type="Pfam" id="PF12762">
    <property type="entry name" value="DDE_Tnp_IS1595"/>
    <property type="match status" value="1"/>
</dbReference>
<protein>
    <submittedName>
        <fullName evidence="2">IS1595 family transposase</fullName>
    </submittedName>
</protein>
<dbReference type="PANTHER" id="PTHR47163:SF2">
    <property type="entry name" value="SI:DKEY-17M8.2"/>
    <property type="match status" value="1"/>
</dbReference>
<dbReference type="Pfam" id="PF12760">
    <property type="entry name" value="Zn_ribbon_IS1595"/>
    <property type="match status" value="1"/>
</dbReference>
<dbReference type="AlphaFoldDB" id="A0A2U2PKX2"/>
<evidence type="ECO:0000313" key="3">
    <source>
        <dbReference type="Proteomes" id="UP000245647"/>
    </source>
</evidence>
<organism evidence="2 3">
    <name type="scientific">Pararcticibacter amylolyticus</name>
    <dbReference type="NCBI Taxonomy" id="2173175"/>
    <lineage>
        <taxon>Bacteria</taxon>
        <taxon>Pseudomonadati</taxon>
        <taxon>Bacteroidota</taxon>
        <taxon>Sphingobacteriia</taxon>
        <taxon>Sphingobacteriales</taxon>
        <taxon>Sphingobacteriaceae</taxon>
        <taxon>Pararcticibacter</taxon>
    </lineage>
</organism>
<dbReference type="OrthoDB" id="9783459at2"/>
<evidence type="ECO:0000259" key="1">
    <source>
        <dbReference type="SMART" id="SM01126"/>
    </source>
</evidence>
<accession>A0A2U2PKX2</accession>
<dbReference type="InterPro" id="IPR024445">
    <property type="entry name" value="Tnp_ISXO2-like"/>
</dbReference>
<dbReference type="SMART" id="SM01126">
    <property type="entry name" value="DDE_Tnp_IS1595"/>
    <property type="match status" value="1"/>
</dbReference>
<gene>
    <name evidence="2" type="ORF">DDR33_03275</name>
</gene>
<comment type="caution">
    <text evidence="2">The sequence shown here is derived from an EMBL/GenBank/DDBJ whole genome shotgun (WGS) entry which is preliminary data.</text>
</comment>
<dbReference type="RefSeq" id="WP_109414332.1">
    <property type="nucleotide sequence ID" value="NZ_QEAS01000002.1"/>
</dbReference>